<evidence type="ECO:0000313" key="2">
    <source>
        <dbReference type="EMBL" id="QPS47918.1"/>
    </source>
</evidence>
<organism evidence="2 3">
    <name type="scientific">Burkholderia humptydooensis</name>
    <dbReference type="NCBI Taxonomy" id="430531"/>
    <lineage>
        <taxon>Bacteria</taxon>
        <taxon>Pseudomonadati</taxon>
        <taxon>Pseudomonadota</taxon>
        <taxon>Betaproteobacteria</taxon>
        <taxon>Burkholderiales</taxon>
        <taxon>Burkholderiaceae</taxon>
        <taxon>Burkholderia</taxon>
        <taxon>pseudomallei group</taxon>
    </lineage>
</organism>
<name>A0A7U4PA72_9BURK</name>
<dbReference type="PANTHER" id="PTHR43736">
    <property type="entry name" value="ADP-RIBOSE PYROPHOSPHATASE"/>
    <property type="match status" value="1"/>
</dbReference>
<dbReference type="InterPro" id="IPR015797">
    <property type="entry name" value="NUDIX_hydrolase-like_dom_sf"/>
</dbReference>
<gene>
    <name evidence="2" type="ORF">I6G56_22960</name>
</gene>
<evidence type="ECO:0000256" key="1">
    <source>
        <dbReference type="ARBA" id="ARBA00022801"/>
    </source>
</evidence>
<sequence length="125" mass="13736">MVTTSVKAIIRSGNAVLFLRNPRGEWELPGGRPESGESLEAALRREVLEECALTITSMRYAGSRSCEVVPGGHVLIVCFRCEFDGHAIAISDEHDRFGWIDARAPKPGNLPAFYWAFCIDGEPGE</sequence>
<dbReference type="InterPro" id="IPR000086">
    <property type="entry name" value="NUDIX_hydrolase_dom"/>
</dbReference>
<dbReference type="KEGG" id="bhg:I6G56_22960"/>
<dbReference type="Proteomes" id="UP000594943">
    <property type="component" value="Chromosome 2"/>
</dbReference>
<evidence type="ECO:0000313" key="3">
    <source>
        <dbReference type="Proteomes" id="UP000594943"/>
    </source>
</evidence>
<keyword evidence="1 2" id="KW-0378">Hydrolase</keyword>
<dbReference type="AlphaFoldDB" id="A0A7U4PA72"/>
<proteinExistence type="predicted"/>
<dbReference type="EMBL" id="CP065687">
    <property type="protein sequence ID" value="QPS47918.1"/>
    <property type="molecule type" value="Genomic_DNA"/>
</dbReference>
<dbReference type="PRINTS" id="PR00502">
    <property type="entry name" value="NUDIXFAMILY"/>
</dbReference>
<dbReference type="InterPro" id="IPR020476">
    <property type="entry name" value="Nudix_hydrolase"/>
</dbReference>
<dbReference type="SUPFAM" id="SSF55811">
    <property type="entry name" value="Nudix"/>
    <property type="match status" value="1"/>
</dbReference>
<accession>A0A7U4PA72</accession>
<accession>A0A7T2U923</accession>
<dbReference type="PANTHER" id="PTHR43736:SF1">
    <property type="entry name" value="DIHYDRONEOPTERIN TRIPHOSPHATE DIPHOSPHATASE"/>
    <property type="match status" value="1"/>
</dbReference>
<dbReference type="RefSeq" id="WP_006027324.1">
    <property type="nucleotide sequence ID" value="NZ_CP013382.1"/>
</dbReference>
<dbReference type="Pfam" id="PF00293">
    <property type="entry name" value="NUDIX"/>
    <property type="match status" value="1"/>
</dbReference>
<dbReference type="PROSITE" id="PS51462">
    <property type="entry name" value="NUDIX"/>
    <property type="match status" value="1"/>
</dbReference>
<protein>
    <submittedName>
        <fullName evidence="2">NUDIX hydrolase</fullName>
    </submittedName>
</protein>
<dbReference type="GO" id="GO:0016787">
    <property type="term" value="F:hydrolase activity"/>
    <property type="evidence" value="ECO:0007669"/>
    <property type="project" value="UniProtKB-KW"/>
</dbReference>
<reference evidence="2 3" key="1">
    <citation type="submission" date="2020-12" db="EMBL/GenBank/DDBJ databases">
        <title>FDA dAtabase for Regulatory Grade micrObial Sequences (FDA-ARGOS): Supporting development and validation of Infectious Disease Dx tests.</title>
        <authorList>
            <person name="Nelson B."/>
            <person name="Plummer A."/>
            <person name="Tallon L."/>
            <person name="Sadzewicz L."/>
            <person name="Zhao X."/>
            <person name="Boylan J."/>
            <person name="Ott S."/>
            <person name="Bowen H."/>
            <person name="Vavikolanu K."/>
            <person name="Mehta A."/>
            <person name="Aluvathingal J."/>
            <person name="Nadendla S."/>
            <person name="Myers T."/>
            <person name="Yan Y."/>
            <person name="Sichtig H."/>
        </authorList>
    </citation>
    <scope>NUCLEOTIDE SEQUENCE [LARGE SCALE GENOMIC DNA]</scope>
    <source>
        <strain evidence="2 3">FDAARGOS_899</strain>
    </source>
</reference>
<dbReference type="Gene3D" id="3.90.79.10">
    <property type="entry name" value="Nucleoside Triphosphate Pyrophosphohydrolase"/>
    <property type="match status" value="1"/>
</dbReference>